<dbReference type="EMBL" id="JALJAT010000002">
    <property type="protein sequence ID" value="KAK4473137.1"/>
    <property type="molecule type" value="Genomic_DNA"/>
</dbReference>
<dbReference type="PANTHER" id="PTHR31649:SF1">
    <property type="entry name" value="FARNESOIC ACID O-METHYL TRANSFERASE DOMAIN-CONTAINING PROTEIN"/>
    <property type="match status" value="1"/>
</dbReference>
<dbReference type="InterPro" id="IPR006616">
    <property type="entry name" value="DM9_repeat"/>
</dbReference>
<dbReference type="SMART" id="SM00696">
    <property type="entry name" value="DM9"/>
    <property type="match status" value="2"/>
</dbReference>
<protein>
    <recommendedName>
        <fullName evidence="3">DUF3421 domain-containing protein</fullName>
    </recommendedName>
</protein>
<sequence length="156" mass="17369">MAKFGNGVQIPLSWIPQCNGKYPENAISVGDNIYVVRCRFINEMLPGMLIPNEGKCHCSYGGNEMEFTEYEVLCDTSLNELGKGYEWVKSCNGEHPKHAIIAGLASDGKPLYIAKGYVNNKICVGKVHEGHKCAYMPYGGLENSISEYEVLVWKKK</sequence>
<accession>A0AAE1ZH20</accession>
<name>A0AAE1ZH20_SCHME</name>
<gene>
    <name evidence="1" type="ORF">MN116_004320</name>
</gene>
<dbReference type="Proteomes" id="UP001292079">
    <property type="component" value="Unassembled WGS sequence"/>
</dbReference>
<organism evidence="1 2">
    <name type="scientific">Schistosoma mekongi</name>
    <name type="common">Parasitic worm</name>
    <dbReference type="NCBI Taxonomy" id="38744"/>
    <lineage>
        <taxon>Eukaryota</taxon>
        <taxon>Metazoa</taxon>
        <taxon>Spiralia</taxon>
        <taxon>Lophotrochozoa</taxon>
        <taxon>Platyhelminthes</taxon>
        <taxon>Trematoda</taxon>
        <taxon>Digenea</taxon>
        <taxon>Strigeidida</taxon>
        <taxon>Schistosomatoidea</taxon>
        <taxon>Schistosomatidae</taxon>
        <taxon>Schistosoma</taxon>
    </lineage>
</organism>
<comment type="caution">
    <text evidence="1">The sequence shown here is derived from an EMBL/GenBank/DDBJ whole genome shotgun (WGS) entry which is preliminary data.</text>
</comment>
<proteinExistence type="predicted"/>
<evidence type="ECO:0008006" key="3">
    <source>
        <dbReference type="Google" id="ProtNLM"/>
    </source>
</evidence>
<keyword evidence="2" id="KW-1185">Reference proteome</keyword>
<reference evidence="1" key="1">
    <citation type="submission" date="2022-04" db="EMBL/GenBank/DDBJ databases">
        <authorList>
            <person name="Xu L."/>
            <person name="Lv Z."/>
        </authorList>
    </citation>
    <scope>NUCLEOTIDE SEQUENCE</scope>
    <source>
        <strain evidence="1">LV_2022a</strain>
    </source>
</reference>
<dbReference type="PANTHER" id="PTHR31649">
    <property type="entry name" value="AGAP009604-PA"/>
    <property type="match status" value="1"/>
</dbReference>
<reference evidence="1" key="2">
    <citation type="journal article" date="2023" name="Infect Dis Poverty">
        <title>Chromosome-scale genome of the human blood fluke Schistosoma mekongi and its implications for public health.</title>
        <authorList>
            <person name="Zhou M."/>
            <person name="Xu L."/>
            <person name="Xu D."/>
            <person name="Chen W."/>
            <person name="Khan J."/>
            <person name="Hu Y."/>
            <person name="Huang H."/>
            <person name="Wei H."/>
            <person name="Zhang Y."/>
            <person name="Chusongsang P."/>
            <person name="Tanasarnprasert K."/>
            <person name="Hu X."/>
            <person name="Limpanont Y."/>
            <person name="Lv Z."/>
        </authorList>
    </citation>
    <scope>NUCLEOTIDE SEQUENCE</scope>
    <source>
        <strain evidence="1">LV_2022a</strain>
    </source>
</reference>
<dbReference type="Pfam" id="PF11901">
    <property type="entry name" value="DM9"/>
    <property type="match status" value="1"/>
</dbReference>
<dbReference type="AlphaFoldDB" id="A0AAE1ZH20"/>
<evidence type="ECO:0000313" key="1">
    <source>
        <dbReference type="EMBL" id="KAK4473137.1"/>
    </source>
</evidence>
<evidence type="ECO:0000313" key="2">
    <source>
        <dbReference type="Proteomes" id="UP001292079"/>
    </source>
</evidence>